<evidence type="ECO:0000313" key="1">
    <source>
        <dbReference type="EMBL" id="HJB30336.1"/>
    </source>
</evidence>
<proteinExistence type="predicted"/>
<dbReference type="AlphaFoldDB" id="A0A9D2LVF2"/>
<sequence length="68" mass="7920">ASGDGRRLFEYMTELRGILNSKSRIECDILGEQDNIHNIEPSVSKLRDFLGWLPQTTFREGIRKRLEL</sequence>
<accession>A0A9D2LVF2</accession>
<evidence type="ECO:0008006" key="3">
    <source>
        <dbReference type="Google" id="ProtNLM"/>
    </source>
</evidence>
<evidence type="ECO:0000313" key="2">
    <source>
        <dbReference type="Proteomes" id="UP000823842"/>
    </source>
</evidence>
<comment type="caution">
    <text evidence="1">The sequence shown here is derived from an EMBL/GenBank/DDBJ whole genome shotgun (WGS) entry which is preliminary data.</text>
</comment>
<dbReference type="Proteomes" id="UP000823842">
    <property type="component" value="Unassembled WGS sequence"/>
</dbReference>
<name>A0A9D2LVF2_9FIRM</name>
<dbReference type="Gene3D" id="3.40.50.720">
    <property type="entry name" value="NAD(P)-binding Rossmann-like Domain"/>
    <property type="match status" value="1"/>
</dbReference>
<protein>
    <recommendedName>
        <fullName evidence="3">NAD(P)-binding domain-containing protein</fullName>
    </recommendedName>
</protein>
<reference evidence="1" key="2">
    <citation type="submission" date="2021-04" db="EMBL/GenBank/DDBJ databases">
        <authorList>
            <person name="Gilroy R."/>
        </authorList>
    </citation>
    <scope>NUCLEOTIDE SEQUENCE</scope>
    <source>
        <strain evidence="1">ChiSjej1B19-5720</strain>
    </source>
</reference>
<dbReference type="EMBL" id="DWYZ01000309">
    <property type="protein sequence ID" value="HJB30336.1"/>
    <property type="molecule type" value="Genomic_DNA"/>
</dbReference>
<reference evidence="1" key="1">
    <citation type="journal article" date="2021" name="PeerJ">
        <title>Extensive microbial diversity within the chicken gut microbiome revealed by metagenomics and culture.</title>
        <authorList>
            <person name="Gilroy R."/>
            <person name="Ravi A."/>
            <person name="Getino M."/>
            <person name="Pursley I."/>
            <person name="Horton D.L."/>
            <person name="Alikhan N.F."/>
            <person name="Baker D."/>
            <person name="Gharbi K."/>
            <person name="Hall N."/>
            <person name="Watson M."/>
            <person name="Adriaenssens E.M."/>
            <person name="Foster-Nyarko E."/>
            <person name="Jarju S."/>
            <person name="Secka A."/>
            <person name="Antonio M."/>
            <person name="Oren A."/>
            <person name="Chaudhuri R.R."/>
            <person name="La Ragione R."/>
            <person name="Hildebrand F."/>
            <person name="Pallen M.J."/>
        </authorList>
    </citation>
    <scope>NUCLEOTIDE SEQUENCE</scope>
    <source>
        <strain evidence="1">ChiSjej1B19-5720</strain>
    </source>
</reference>
<organism evidence="1 2">
    <name type="scientific">Candidatus Blautia faecavium</name>
    <dbReference type="NCBI Taxonomy" id="2838487"/>
    <lineage>
        <taxon>Bacteria</taxon>
        <taxon>Bacillati</taxon>
        <taxon>Bacillota</taxon>
        <taxon>Clostridia</taxon>
        <taxon>Lachnospirales</taxon>
        <taxon>Lachnospiraceae</taxon>
        <taxon>Blautia</taxon>
    </lineage>
</organism>
<gene>
    <name evidence="1" type="ORF">IAA06_16305</name>
</gene>
<feature type="non-terminal residue" evidence="1">
    <location>
        <position position="1"/>
    </location>
</feature>
<dbReference type="InterPro" id="IPR036291">
    <property type="entry name" value="NAD(P)-bd_dom_sf"/>
</dbReference>
<dbReference type="SUPFAM" id="SSF51735">
    <property type="entry name" value="NAD(P)-binding Rossmann-fold domains"/>
    <property type="match status" value="1"/>
</dbReference>